<dbReference type="InterPro" id="IPR002397">
    <property type="entry name" value="Cyt_P450_B"/>
</dbReference>
<dbReference type="InterPro" id="IPR036396">
    <property type="entry name" value="Cyt_P450_sf"/>
</dbReference>
<dbReference type="SUPFAM" id="SSF48264">
    <property type="entry name" value="Cytochrome P450"/>
    <property type="match status" value="1"/>
</dbReference>
<dbReference type="PRINTS" id="PR00385">
    <property type="entry name" value="P450"/>
</dbReference>
<keyword evidence="5" id="KW-1185">Reference proteome</keyword>
<dbReference type="Gene3D" id="1.10.630.10">
    <property type="entry name" value="Cytochrome P450"/>
    <property type="match status" value="1"/>
</dbReference>
<keyword evidence="2" id="KW-0560">Oxidoreductase</keyword>
<dbReference type="PROSITE" id="PS00086">
    <property type="entry name" value="CYTOCHROME_P450"/>
    <property type="match status" value="1"/>
</dbReference>
<feature type="region of interest" description="Disordered" evidence="3">
    <location>
        <begin position="1"/>
        <end position="34"/>
    </location>
</feature>
<dbReference type="RefSeq" id="WP_311631672.1">
    <property type="nucleotide sequence ID" value="NZ_JAVREN010000025.1"/>
</dbReference>
<dbReference type="InterPro" id="IPR017972">
    <property type="entry name" value="Cyt_P450_CS"/>
</dbReference>
<proteinExistence type="inferred from homology"/>
<dbReference type="Proteomes" id="UP001183388">
    <property type="component" value="Unassembled WGS sequence"/>
</dbReference>
<keyword evidence="2" id="KW-0479">Metal-binding</keyword>
<evidence type="ECO:0000313" key="4">
    <source>
        <dbReference type="EMBL" id="MDT0308733.1"/>
    </source>
</evidence>
<sequence>MTHQAQAVSREEEQEAPVVYTTEREGLFGPPPGLARLNERQPLARMRYADGHLGWLVTGYPEARAVLADERFSSRAELRHPPLSAMREEGGPRPAPPGVFAMMDEPAHRRYRRLVSAEFSVRRMRLLASWIGQVTEERLAAMEAGGPPVDLHTAFSVPIPLRVICEMLGVPLGERGRFLRDIEQWSTFRDGGNVGERREAFAQLAASMGRLVALKRAEPGDDILSGLVHARDPVTDEEASGLAFMLLVAGFDSIAAQLTMSVAVLLTERPDLHAALRADPGLTDAAVEELLRFLSVTQHGPLRTALQDVEIGGQVIRKGENVMISLSAANRDPRRFADPHRLDLGRANAMSHLAFGYGSHQCLAQQLARTELRIALAALLRRFPALRPAVPPGELSVRPNRPFHRLQELPVAW</sequence>
<dbReference type="EMBL" id="JAVREN010000025">
    <property type="protein sequence ID" value="MDT0308733.1"/>
    <property type="molecule type" value="Genomic_DNA"/>
</dbReference>
<gene>
    <name evidence="4" type="ORF">RM780_17450</name>
</gene>
<dbReference type="CDD" id="cd11030">
    <property type="entry name" value="CYP105-like"/>
    <property type="match status" value="1"/>
</dbReference>
<comment type="similarity">
    <text evidence="1 2">Belongs to the cytochrome P450 family.</text>
</comment>
<name>A0ABU2LAY0_9ACTN</name>
<keyword evidence="2" id="KW-0408">Iron</keyword>
<comment type="caution">
    <text evidence="4">The sequence shown here is derived from an EMBL/GenBank/DDBJ whole genome shotgun (WGS) entry which is preliminary data.</text>
</comment>
<dbReference type="Pfam" id="PF00067">
    <property type="entry name" value="p450"/>
    <property type="match status" value="1"/>
</dbReference>
<dbReference type="PANTHER" id="PTHR46696:SF1">
    <property type="entry name" value="CYTOCHROME P450 YJIB-RELATED"/>
    <property type="match status" value="1"/>
</dbReference>
<evidence type="ECO:0000313" key="5">
    <source>
        <dbReference type="Proteomes" id="UP001183388"/>
    </source>
</evidence>
<dbReference type="PRINTS" id="PR00359">
    <property type="entry name" value="BP450"/>
</dbReference>
<accession>A0ABU2LAY0</accession>
<evidence type="ECO:0000256" key="1">
    <source>
        <dbReference type="ARBA" id="ARBA00010617"/>
    </source>
</evidence>
<keyword evidence="2" id="KW-0349">Heme</keyword>
<keyword evidence="2" id="KW-0503">Monooxygenase</keyword>
<protein>
    <submittedName>
        <fullName evidence="4">Cytochrome P450</fullName>
    </submittedName>
</protein>
<organism evidence="4 5">
    <name type="scientific">Streptomyces boetiae</name>
    <dbReference type="NCBI Taxonomy" id="3075541"/>
    <lineage>
        <taxon>Bacteria</taxon>
        <taxon>Bacillati</taxon>
        <taxon>Actinomycetota</taxon>
        <taxon>Actinomycetes</taxon>
        <taxon>Kitasatosporales</taxon>
        <taxon>Streptomycetaceae</taxon>
        <taxon>Streptomyces</taxon>
    </lineage>
</organism>
<evidence type="ECO:0000256" key="2">
    <source>
        <dbReference type="RuleBase" id="RU000461"/>
    </source>
</evidence>
<dbReference type="PANTHER" id="PTHR46696">
    <property type="entry name" value="P450, PUTATIVE (EUROFUNG)-RELATED"/>
    <property type="match status" value="1"/>
</dbReference>
<reference evidence="5" key="1">
    <citation type="submission" date="2023-07" db="EMBL/GenBank/DDBJ databases">
        <title>30 novel species of actinomycetes from the DSMZ collection.</title>
        <authorList>
            <person name="Nouioui I."/>
        </authorList>
    </citation>
    <scope>NUCLEOTIDE SEQUENCE [LARGE SCALE GENOMIC DNA]</scope>
    <source>
        <strain evidence="5">DSM 44917</strain>
    </source>
</reference>
<evidence type="ECO:0000256" key="3">
    <source>
        <dbReference type="SAM" id="MobiDB-lite"/>
    </source>
</evidence>
<dbReference type="InterPro" id="IPR001128">
    <property type="entry name" value="Cyt_P450"/>
</dbReference>